<gene>
    <name evidence="1" type="ORF">AN396_02005</name>
</gene>
<sequence length="155" mass="18200">MLKVYKPTLEDLWFREKLMSDKDTMSYNNAYGGTIPFPKANWEKWYQTWVDGSKVNTFYRYLQDDKSNNYIGEIAYHFDKRREIYICSVIILSQYRNQGFGLEAINTICSLAKENGVLTLYDDIAADNPSVKLFLKNGFTIDFQNEEIIMVKKVL</sequence>
<evidence type="ECO:0000313" key="1">
    <source>
        <dbReference type="EMBL" id="ONI42249.1"/>
    </source>
</evidence>
<proteinExistence type="predicted"/>
<protein>
    <submittedName>
        <fullName evidence="1">GNAT family N-acetyltransferase</fullName>
    </submittedName>
</protein>
<reference evidence="1" key="1">
    <citation type="submission" date="2016-08" db="EMBL/GenBank/DDBJ databases">
        <authorList>
            <person name="Ngugi D.K."/>
            <person name="Miyake S."/>
            <person name="Stingl U."/>
        </authorList>
    </citation>
    <scope>NUCLEOTIDE SEQUENCE</scope>
    <source>
        <strain evidence="1">SCG-B11WGA-EpuloA1</strain>
    </source>
</reference>
<accession>A0ACC8XFH9</accession>
<name>A0ACC8XFH9_9FIRM</name>
<dbReference type="EMBL" id="LJDB01000016">
    <property type="protein sequence ID" value="ONI42249.1"/>
    <property type="molecule type" value="Genomic_DNA"/>
</dbReference>
<keyword evidence="2" id="KW-1185">Reference proteome</keyword>
<evidence type="ECO:0000313" key="2">
    <source>
        <dbReference type="Proteomes" id="UP000188605"/>
    </source>
</evidence>
<comment type="caution">
    <text evidence="1">The sequence shown here is derived from an EMBL/GenBank/DDBJ whole genome shotgun (WGS) entry which is preliminary data.</text>
</comment>
<dbReference type="Proteomes" id="UP000188605">
    <property type="component" value="Unassembled WGS sequence"/>
</dbReference>
<organism evidence="1 2">
    <name type="scientific">Candidatus Epulonipiscium fishelsonii</name>
    <dbReference type="NCBI Taxonomy" id="77094"/>
    <lineage>
        <taxon>Bacteria</taxon>
        <taxon>Bacillati</taxon>
        <taxon>Bacillota</taxon>
        <taxon>Clostridia</taxon>
        <taxon>Lachnospirales</taxon>
        <taxon>Lachnospiraceae</taxon>
        <taxon>Candidatus Epulonipiscium</taxon>
    </lineage>
</organism>